<gene>
    <name evidence="2" type="ORF">EJ02DRAFT_352156</name>
</gene>
<evidence type="ECO:0000313" key="2">
    <source>
        <dbReference type="EMBL" id="KAF1939482.1"/>
    </source>
</evidence>
<evidence type="ECO:0000256" key="1">
    <source>
        <dbReference type="SAM" id="MobiDB-lite"/>
    </source>
</evidence>
<evidence type="ECO:0000313" key="3">
    <source>
        <dbReference type="Proteomes" id="UP000800038"/>
    </source>
</evidence>
<dbReference type="Proteomes" id="UP000800038">
    <property type="component" value="Unassembled WGS sequence"/>
</dbReference>
<keyword evidence="3" id="KW-1185">Reference proteome</keyword>
<dbReference type="Pfam" id="PF07103">
    <property type="entry name" value="DUF1365"/>
    <property type="match status" value="1"/>
</dbReference>
<protein>
    <recommendedName>
        <fullName evidence="4">DUF1365-domain-containing protein</fullName>
    </recommendedName>
</protein>
<accession>A0A6A5SHZ4</accession>
<feature type="region of interest" description="Disordered" evidence="1">
    <location>
        <begin position="128"/>
        <end position="157"/>
    </location>
</feature>
<dbReference type="InterPro" id="IPR010775">
    <property type="entry name" value="DUF1365"/>
</dbReference>
<name>A0A6A5SHZ4_9PLEO</name>
<dbReference type="PANTHER" id="PTHR33973:SF4">
    <property type="entry name" value="OS07G0153300 PROTEIN"/>
    <property type="match status" value="1"/>
</dbReference>
<dbReference type="OrthoDB" id="3340520at2759"/>
<evidence type="ECO:0008006" key="4">
    <source>
        <dbReference type="Google" id="ProtNLM"/>
    </source>
</evidence>
<dbReference type="EMBL" id="ML976080">
    <property type="protein sequence ID" value="KAF1939482.1"/>
    <property type="molecule type" value="Genomic_DNA"/>
</dbReference>
<dbReference type="AlphaFoldDB" id="A0A6A5SHZ4"/>
<reference evidence="2" key="1">
    <citation type="journal article" date="2020" name="Stud. Mycol.">
        <title>101 Dothideomycetes genomes: a test case for predicting lifestyles and emergence of pathogens.</title>
        <authorList>
            <person name="Haridas S."/>
            <person name="Albert R."/>
            <person name="Binder M."/>
            <person name="Bloem J."/>
            <person name="Labutti K."/>
            <person name="Salamov A."/>
            <person name="Andreopoulos B."/>
            <person name="Baker S."/>
            <person name="Barry K."/>
            <person name="Bills G."/>
            <person name="Bluhm B."/>
            <person name="Cannon C."/>
            <person name="Castanera R."/>
            <person name="Culley D."/>
            <person name="Daum C."/>
            <person name="Ezra D."/>
            <person name="Gonzalez J."/>
            <person name="Henrissat B."/>
            <person name="Kuo A."/>
            <person name="Liang C."/>
            <person name="Lipzen A."/>
            <person name="Lutzoni F."/>
            <person name="Magnuson J."/>
            <person name="Mondo S."/>
            <person name="Nolan M."/>
            <person name="Ohm R."/>
            <person name="Pangilinan J."/>
            <person name="Park H.-J."/>
            <person name="Ramirez L."/>
            <person name="Alfaro M."/>
            <person name="Sun H."/>
            <person name="Tritt A."/>
            <person name="Yoshinaga Y."/>
            <person name="Zwiers L.-H."/>
            <person name="Turgeon B."/>
            <person name="Goodwin S."/>
            <person name="Spatafora J."/>
            <person name="Crous P."/>
            <person name="Grigoriev I."/>
        </authorList>
    </citation>
    <scope>NUCLEOTIDE SEQUENCE</scope>
    <source>
        <strain evidence="2">CBS 161.51</strain>
    </source>
</reference>
<dbReference type="PANTHER" id="PTHR33973">
    <property type="entry name" value="OS07G0153300 PROTEIN"/>
    <property type="match status" value="1"/>
</dbReference>
<proteinExistence type="predicted"/>
<organism evidence="2 3">
    <name type="scientific">Clathrospora elynae</name>
    <dbReference type="NCBI Taxonomy" id="706981"/>
    <lineage>
        <taxon>Eukaryota</taxon>
        <taxon>Fungi</taxon>
        <taxon>Dikarya</taxon>
        <taxon>Ascomycota</taxon>
        <taxon>Pezizomycotina</taxon>
        <taxon>Dothideomycetes</taxon>
        <taxon>Pleosporomycetidae</taxon>
        <taxon>Pleosporales</taxon>
        <taxon>Diademaceae</taxon>
        <taxon>Clathrospora</taxon>
    </lineage>
</organism>
<sequence>MFPKRHTFAYSYLQCGYPIVPSGIKYSGFEFSSGEDQVLGKWWLRVRAEDYLERGNGERGFYWKLKSYLKEQHVKDSEWSYAYLVTAPRFFGYAFNPVSFWYIYDGENQLKKMVLEVNNTFGERRMYLLDGSSPPSPPQTPGSQRSSASEITGPELQDGAKSNFTDAWMKDFHVSPFNSRKGSYALKALNPFPHVTYDCPMIDNTITLKSSKDNAKIVARLHSTGKALDTDELGLLGTLRFVMSWWWVGLVTFPRIAREAFKLFTKRKLHVWFRPEVQTTSVGRPPTLAEIAFCKVFRNYLFELVHQTEDPFCITFKTSIPDEPLDTIATTHRRDRIGPTRNLEIRVLTPAFYSRLIHYTYTSEAIDREFVFTDERNRTLWMCRPQLLPLLLSKRSPLNNEKKNLRQVKRSYLDELRWMLLRKLRCSPADPAYTVTQQSSAFDKQDIRSRPYSELDNFVRSFRGQSFAQEYRRSVTKLFLAQRFCFGFPEVVGSADLIVRVLLCYLAATQFNSWSATTAGSILAQCSMGLVTRRNWTACSGMFTYGSWWWFSSSAMSVYACHAYGILKGYR</sequence>